<dbReference type="GO" id="GO:0046872">
    <property type="term" value="F:metal ion binding"/>
    <property type="evidence" value="ECO:0007669"/>
    <property type="project" value="UniProtKB-KW"/>
</dbReference>
<gene>
    <name evidence="7" type="primary">FLS1</name>
    <name evidence="7" type="ORF">KSP39_PZI010923</name>
</gene>
<name>A0AAP0G638_9ASPA</name>
<comment type="caution">
    <text evidence="7">The sequence shown here is derived from an EMBL/GenBank/DDBJ whole genome shotgun (WGS) entry which is preliminary data.</text>
</comment>
<dbReference type="InterPro" id="IPR026992">
    <property type="entry name" value="DIOX_N"/>
</dbReference>
<reference evidence="7 8" key="1">
    <citation type="journal article" date="2022" name="Nat. Plants">
        <title>Genomes of leafy and leafless Platanthera orchids illuminate the evolution of mycoheterotrophy.</title>
        <authorList>
            <person name="Li M.H."/>
            <person name="Liu K.W."/>
            <person name="Li Z."/>
            <person name="Lu H.C."/>
            <person name="Ye Q.L."/>
            <person name="Zhang D."/>
            <person name="Wang J.Y."/>
            <person name="Li Y.F."/>
            <person name="Zhong Z.M."/>
            <person name="Liu X."/>
            <person name="Yu X."/>
            <person name="Liu D.K."/>
            <person name="Tu X.D."/>
            <person name="Liu B."/>
            <person name="Hao Y."/>
            <person name="Liao X.Y."/>
            <person name="Jiang Y.T."/>
            <person name="Sun W.H."/>
            <person name="Chen J."/>
            <person name="Chen Y.Q."/>
            <person name="Ai Y."/>
            <person name="Zhai J.W."/>
            <person name="Wu S.S."/>
            <person name="Zhou Z."/>
            <person name="Hsiao Y.Y."/>
            <person name="Wu W.L."/>
            <person name="Chen Y.Y."/>
            <person name="Lin Y.F."/>
            <person name="Hsu J.L."/>
            <person name="Li C.Y."/>
            <person name="Wang Z.W."/>
            <person name="Zhao X."/>
            <person name="Zhong W.Y."/>
            <person name="Ma X.K."/>
            <person name="Ma L."/>
            <person name="Huang J."/>
            <person name="Chen G.Z."/>
            <person name="Huang M.Z."/>
            <person name="Huang L."/>
            <person name="Peng D.H."/>
            <person name="Luo Y.B."/>
            <person name="Zou S.Q."/>
            <person name="Chen S.P."/>
            <person name="Lan S."/>
            <person name="Tsai W.C."/>
            <person name="Van de Peer Y."/>
            <person name="Liu Z.J."/>
        </authorList>
    </citation>
    <scope>NUCLEOTIDE SEQUENCE [LARGE SCALE GENOMIC DNA]</scope>
    <source>
        <strain evidence="7">Lor287</strain>
    </source>
</reference>
<dbReference type="SUPFAM" id="SSF51197">
    <property type="entry name" value="Clavaminate synthase-like"/>
    <property type="match status" value="1"/>
</dbReference>
<dbReference type="Gene3D" id="2.60.120.330">
    <property type="entry name" value="B-lactam Antibiotic, Isopenicillin N Synthase, Chain"/>
    <property type="match status" value="1"/>
</dbReference>
<evidence type="ECO:0000259" key="6">
    <source>
        <dbReference type="PROSITE" id="PS51471"/>
    </source>
</evidence>
<dbReference type="InterPro" id="IPR044861">
    <property type="entry name" value="IPNS-like_FE2OG_OXY"/>
</dbReference>
<keyword evidence="4 5" id="KW-0408">Iron</keyword>
<protein>
    <submittedName>
        <fullName evidence="7">Flavonol synthase/flavanone 3-hydroxylase</fullName>
    </submittedName>
</protein>
<dbReference type="PANTHER" id="PTHR10209:SF867">
    <property type="entry name" value="2-OXOGLUTARATE (2OG) AND FE(II)-DEPENDENT OXYGENASE SUPERFAMILY PROTEIN"/>
    <property type="match status" value="1"/>
</dbReference>
<dbReference type="PROSITE" id="PS51471">
    <property type="entry name" value="FE2OG_OXY"/>
    <property type="match status" value="1"/>
</dbReference>
<evidence type="ECO:0000256" key="5">
    <source>
        <dbReference type="RuleBase" id="RU003682"/>
    </source>
</evidence>
<evidence type="ECO:0000256" key="2">
    <source>
        <dbReference type="ARBA" id="ARBA00022723"/>
    </source>
</evidence>
<dbReference type="PRINTS" id="PR00682">
    <property type="entry name" value="IPNSYNTHASE"/>
</dbReference>
<keyword evidence="3 5" id="KW-0560">Oxidoreductase</keyword>
<proteinExistence type="inferred from homology"/>
<dbReference type="Pfam" id="PF14226">
    <property type="entry name" value="DIOX_N"/>
    <property type="match status" value="1"/>
</dbReference>
<dbReference type="PANTHER" id="PTHR10209">
    <property type="entry name" value="OXIDOREDUCTASE, 2OG-FE II OXYGENASE FAMILY PROTEIN"/>
    <property type="match status" value="1"/>
</dbReference>
<dbReference type="InterPro" id="IPR005123">
    <property type="entry name" value="Oxoglu/Fe-dep_dioxygenase_dom"/>
</dbReference>
<keyword evidence="2 5" id="KW-0479">Metal-binding</keyword>
<organism evidence="7 8">
    <name type="scientific">Platanthera zijinensis</name>
    <dbReference type="NCBI Taxonomy" id="2320716"/>
    <lineage>
        <taxon>Eukaryota</taxon>
        <taxon>Viridiplantae</taxon>
        <taxon>Streptophyta</taxon>
        <taxon>Embryophyta</taxon>
        <taxon>Tracheophyta</taxon>
        <taxon>Spermatophyta</taxon>
        <taxon>Magnoliopsida</taxon>
        <taxon>Liliopsida</taxon>
        <taxon>Asparagales</taxon>
        <taxon>Orchidaceae</taxon>
        <taxon>Orchidoideae</taxon>
        <taxon>Orchideae</taxon>
        <taxon>Orchidinae</taxon>
        <taxon>Platanthera</taxon>
    </lineage>
</organism>
<accession>A0AAP0G638</accession>
<dbReference type="AlphaFoldDB" id="A0AAP0G638"/>
<dbReference type="GO" id="GO:0051213">
    <property type="term" value="F:dioxygenase activity"/>
    <property type="evidence" value="ECO:0007669"/>
    <property type="project" value="UniProtKB-ARBA"/>
</dbReference>
<evidence type="ECO:0000313" key="7">
    <source>
        <dbReference type="EMBL" id="KAK8939071.1"/>
    </source>
</evidence>
<comment type="similarity">
    <text evidence="1 5">Belongs to the iron/ascorbate-dependent oxidoreductase family.</text>
</comment>
<dbReference type="Pfam" id="PF03171">
    <property type="entry name" value="2OG-FeII_Oxy"/>
    <property type="match status" value="1"/>
</dbReference>
<dbReference type="InterPro" id="IPR027443">
    <property type="entry name" value="IPNS-like_sf"/>
</dbReference>
<keyword evidence="8" id="KW-1185">Reference proteome</keyword>
<evidence type="ECO:0000256" key="1">
    <source>
        <dbReference type="ARBA" id="ARBA00008056"/>
    </source>
</evidence>
<feature type="domain" description="Fe2OG dioxygenase" evidence="6">
    <location>
        <begin position="151"/>
        <end position="256"/>
    </location>
</feature>
<evidence type="ECO:0000256" key="3">
    <source>
        <dbReference type="ARBA" id="ARBA00023002"/>
    </source>
</evidence>
<dbReference type="EMBL" id="JBBWWQ010000009">
    <property type="protein sequence ID" value="KAK8939071.1"/>
    <property type="molecule type" value="Genomic_DNA"/>
</dbReference>
<evidence type="ECO:0000313" key="8">
    <source>
        <dbReference type="Proteomes" id="UP001418222"/>
    </source>
</evidence>
<dbReference type="FunFam" id="2.60.120.330:FF:000006">
    <property type="entry name" value="2-oxoglutarate-Fe(II) type oxidoreductase hxnY"/>
    <property type="match status" value="1"/>
</dbReference>
<dbReference type="Proteomes" id="UP001418222">
    <property type="component" value="Unassembled WGS sequence"/>
</dbReference>
<sequence>METGRACSDSGFFYLTDHGISLELVDEVFYESKRFFNLPLHEKMKLLWNKDLRGYTPTLDESLDPQNEVHGEYKEGYYIGSEIPEDDPRAEKYFFGPNQWPSKDILPRWKQVMEQYHKECVEVAQSVAKIIALALDLDPDFFSKPEILGEPIATLRLLHYEGKVSNPSKGIFGCGAHSDYGFLTLLMTDDVVGLQICKDKDARPQVWEYVAPLKGAFVVNLGDMLERWSNNIFRSTLHRVVIDGQERYSFAFFLDPNHDCVVECLPSCTSATNPPKYSPITSATYLIQKIADTHADLSSYDRLQGGEEKI</sequence>
<evidence type="ECO:0000256" key="4">
    <source>
        <dbReference type="ARBA" id="ARBA00023004"/>
    </source>
</evidence>